<comment type="caution">
    <text evidence="2">The sequence shown here is derived from an EMBL/GenBank/DDBJ whole genome shotgun (WGS) entry which is preliminary data.</text>
</comment>
<dbReference type="Proteomes" id="UP001198565">
    <property type="component" value="Unassembled WGS sequence"/>
</dbReference>
<name>A0ABS7R1Q8_9ACTN</name>
<evidence type="ECO:0000256" key="1">
    <source>
        <dbReference type="SAM" id="MobiDB-lite"/>
    </source>
</evidence>
<proteinExistence type="predicted"/>
<dbReference type="EMBL" id="JAINVZ010000045">
    <property type="protein sequence ID" value="MBY8889403.1"/>
    <property type="molecule type" value="Genomic_DNA"/>
</dbReference>
<sequence>MERALAERGLSPRPKVLLLVEEETELYHVPPLLSELGLRTPQDVRVQRTKGSKVNPHLIVRYSIAPRISARAGSSTHQDAAIGQDVLDLMVNIQVWGRDKYELANFTDDELAPAITAIAIRQGHPAECHDWQERLRQELQAARAVHQDIKVPLMRLRLRLEKVELAHALWPVLLAKCEAELAASTVGSPSPALVRRENSSRLLPGPKRPVRGPGSGGSGSDRIAREDSGPQFQGIG</sequence>
<dbReference type="RefSeq" id="WP_222982684.1">
    <property type="nucleotide sequence ID" value="NZ_JAINVZ010000045.1"/>
</dbReference>
<evidence type="ECO:0000313" key="2">
    <source>
        <dbReference type="EMBL" id="MBY8889403.1"/>
    </source>
</evidence>
<gene>
    <name evidence="2" type="ORF">K7472_31850</name>
</gene>
<accession>A0ABS7R1Q8</accession>
<organism evidence="2 3">
    <name type="scientific">Streptantibioticus parmotrematis</name>
    <dbReference type="NCBI Taxonomy" id="2873249"/>
    <lineage>
        <taxon>Bacteria</taxon>
        <taxon>Bacillati</taxon>
        <taxon>Actinomycetota</taxon>
        <taxon>Actinomycetes</taxon>
        <taxon>Kitasatosporales</taxon>
        <taxon>Streptomycetaceae</taxon>
        <taxon>Streptantibioticus</taxon>
    </lineage>
</organism>
<keyword evidence="3" id="KW-1185">Reference proteome</keyword>
<feature type="region of interest" description="Disordered" evidence="1">
    <location>
        <begin position="188"/>
        <end position="236"/>
    </location>
</feature>
<evidence type="ECO:0000313" key="3">
    <source>
        <dbReference type="Proteomes" id="UP001198565"/>
    </source>
</evidence>
<reference evidence="2 3" key="1">
    <citation type="submission" date="2021-08" db="EMBL/GenBank/DDBJ databases">
        <title>Streptomyces sp. PTM05 isolated from lichen.</title>
        <authorList>
            <person name="Somphong A."/>
            <person name="Phongsopitanun W."/>
            <person name="Tanasupawat S."/>
        </authorList>
    </citation>
    <scope>NUCLEOTIDE SEQUENCE [LARGE SCALE GENOMIC DNA]</scope>
    <source>
        <strain evidence="2 3">Ptm05</strain>
    </source>
</reference>
<protein>
    <submittedName>
        <fullName evidence="2">Cytochrome P450</fullName>
    </submittedName>
</protein>